<keyword evidence="5 9" id="KW-1133">Transmembrane helix</keyword>
<feature type="transmembrane region" description="Helical" evidence="9">
    <location>
        <begin position="166"/>
        <end position="187"/>
    </location>
</feature>
<feature type="transmembrane region" description="Helical" evidence="9">
    <location>
        <begin position="409"/>
        <end position="433"/>
    </location>
</feature>
<feature type="transmembrane region" description="Helical" evidence="9">
    <location>
        <begin position="357"/>
        <end position="376"/>
    </location>
</feature>
<accession>A0A365H6J7</accession>
<keyword evidence="6 9" id="KW-0472">Membrane</keyword>
<evidence type="ECO:0000256" key="7">
    <source>
        <dbReference type="ARBA" id="ARBA00024033"/>
    </source>
</evidence>
<evidence type="ECO:0000256" key="8">
    <source>
        <dbReference type="SAM" id="MobiDB-lite"/>
    </source>
</evidence>
<dbReference type="InterPro" id="IPR016570">
    <property type="entry name" value="UCP010361"/>
</dbReference>
<gene>
    <name evidence="10" type="ORF">DPM19_13425</name>
</gene>
<feature type="transmembrane region" description="Helical" evidence="9">
    <location>
        <begin position="292"/>
        <end position="312"/>
    </location>
</feature>
<comment type="caution">
    <text evidence="10">The sequence shown here is derived from an EMBL/GenBank/DDBJ whole genome shotgun (WGS) entry which is preliminary data.</text>
</comment>
<keyword evidence="11" id="KW-1185">Reference proteome</keyword>
<keyword evidence="4 9" id="KW-0812">Transmembrane</keyword>
<keyword evidence="3" id="KW-0808">Transferase</keyword>
<evidence type="ECO:0000256" key="2">
    <source>
        <dbReference type="ARBA" id="ARBA00022475"/>
    </source>
</evidence>
<reference evidence="10 11" key="1">
    <citation type="submission" date="2018-06" db="EMBL/GenBank/DDBJ databases">
        <title>Actinomadura craniellae sp. nov. isolated from marine sponge Craniella sp.</title>
        <authorList>
            <person name="Li L."/>
            <person name="Xu Q.H."/>
            <person name="Lin H.W."/>
            <person name="Lu Y.H."/>
        </authorList>
    </citation>
    <scope>NUCLEOTIDE SEQUENCE [LARGE SCALE GENOMIC DNA]</scope>
    <source>
        <strain evidence="10 11">LHW63021</strain>
    </source>
</reference>
<feature type="transmembrane region" description="Helical" evidence="9">
    <location>
        <begin position="318"/>
        <end position="336"/>
    </location>
</feature>
<comment type="subcellular location">
    <subcellularLocation>
        <location evidence="1">Cell membrane</location>
        <topology evidence="1">Multi-pass membrane protein</topology>
    </subcellularLocation>
</comment>
<feature type="transmembrane region" description="Helical" evidence="9">
    <location>
        <begin position="232"/>
        <end position="255"/>
    </location>
</feature>
<feature type="transmembrane region" description="Helical" evidence="9">
    <location>
        <begin position="124"/>
        <end position="145"/>
    </location>
</feature>
<comment type="similarity">
    <text evidence="7">Belongs to the glycosyltransferase 87 family.</text>
</comment>
<dbReference type="OrthoDB" id="3348156at2"/>
<feature type="transmembrane region" description="Helical" evidence="9">
    <location>
        <begin position="94"/>
        <end position="112"/>
    </location>
</feature>
<dbReference type="GO" id="GO:0016758">
    <property type="term" value="F:hexosyltransferase activity"/>
    <property type="evidence" value="ECO:0007669"/>
    <property type="project" value="InterPro"/>
</dbReference>
<proteinExistence type="inferred from homology"/>
<evidence type="ECO:0000256" key="5">
    <source>
        <dbReference type="ARBA" id="ARBA00022989"/>
    </source>
</evidence>
<feature type="region of interest" description="Disordered" evidence="8">
    <location>
        <begin position="1"/>
        <end position="22"/>
    </location>
</feature>
<sequence length="477" mass="52195">MSQQSPEAKVLEEPGPRRTASPWSAGLVASLSGATLLVGLLGFLQKLPCQNARFDFVRTVTHGCYTDIYPLYYGRELNQGKIPYFDRLADPMGYVEYPVLSGWFMQGVAWLIRPFGADDGGLAFYLVTVLILALLAVPAVLATVYTAGRHGRRAGLMVALSPGLLLAAYINWDLLAVALTALALAAWSRRRPALAGALLGLAIAAKFYPVVLLGPFLLLCVRAGQWRALGRLLGGTAATWLLINLPVMLFAWTGWGRFYEFSKERGVDWGSVFFYLMNHGMPSVADVDRLNLIGQGSFALLCLLIAVLALAAPRRPRLPQLLFLVLAAFMLTNKVWSPQYVLWLLPLAVLARPKLPAFLVWQAGEVIYFFGIWWYLLSVTQQVDGADLGTTLSALRSFDVPDDGISVDVYHLALFARFLTVLLLVTLVVVDILRPAGDLVRADGTDDPAGGVLDEAPDRWSLGRLRARRPRPAAVTG</sequence>
<evidence type="ECO:0000313" key="10">
    <source>
        <dbReference type="EMBL" id="RAY14740.1"/>
    </source>
</evidence>
<evidence type="ECO:0008006" key="12">
    <source>
        <dbReference type="Google" id="ProtNLM"/>
    </source>
</evidence>
<evidence type="ECO:0000256" key="3">
    <source>
        <dbReference type="ARBA" id="ARBA00022679"/>
    </source>
</evidence>
<name>A0A365H6J7_9ACTN</name>
<dbReference type="PIRSF" id="PIRSF010361">
    <property type="entry name" value="UCP010361"/>
    <property type="match status" value="1"/>
</dbReference>
<evidence type="ECO:0000256" key="6">
    <source>
        <dbReference type="ARBA" id="ARBA00023136"/>
    </source>
</evidence>
<dbReference type="InterPro" id="IPR018584">
    <property type="entry name" value="GT87"/>
</dbReference>
<dbReference type="Proteomes" id="UP000251891">
    <property type="component" value="Unassembled WGS sequence"/>
</dbReference>
<feature type="transmembrane region" description="Helical" evidence="9">
    <location>
        <begin position="193"/>
        <end position="220"/>
    </location>
</feature>
<feature type="transmembrane region" description="Helical" evidence="9">
    <location>
        <begin position="20"/>
        <end position="44"/>
    </location>
</feature>
<dbReference type="GO" id="GO:0005886">
    <property type="term" value="C:plasma membrane"/>
    <property type="evidence" value="ECO:0007669"/>
    <property type="project" value="UniProtKB-SubCell"/>
</dbReference>
<organism evidence="10 11">
    <name type="scientific">Actinomadura craniellae</name>
    <dbReference type="NCBI Taxonomy" id="2231787"/>
    <lineage>
        <taxon>Bacteria</taxon>
        <taxon>Bacillati</taxon>
        <taxon>Actinomycetota</taxon>
        <taxon>Actinomycetes</taxon>
        <taxon>Streptosporangiales</taxon>
        <taxon>Thermomonosporaceae</taxon>
        <taxon>Actinomadura</taxon>
    </lineage>
</organism>
<protein>
    <recommendedName>
        <fullName evidence="12">DUF2029 domain-containing protein</fullName>
    </recommendedName>
</protein>
<dbReference type="EMBL" id="QLYX01000005">
    <property type="protein sequence ID" value="RAY14740.1"/>
    <property type="molecule type" value="Genomic_DNA"/>
</dbReference>
<keyword evidence="2" id="KW-1003">Cell membrane</keyword>
<evidence type="ECO:0000313" key="11">
    <source>
        <dbReference type="Proteomes" id="UP000251891"/>
    </source>
</evidence>
<evidence type="ECO:0000256" key="4">
    <source>
        <dbReference type="ARBA" id="ARBA00022692"/>
    </source>
</evidence>
<evidence type="ECO:0000256" key="9">
    <source>
        <dbReference type="SAM" id="Phobius"/>
    </source>
</evidence>
<dbReference type="Pfam" id="PF09594">
    <property type="entry name" value="GT87"/>
    <property type="match status" value="1"/>
</dbReference>
<evidence type="ECO:0000256" key="1">
    <source>
        <dbReference type="ARBA" id="ARBA00004651"/>
    </source>
</evidence>
<dbReference type="RefSeq" id="WP_111866984.1">
    <property type="nucleotide sequence ID" value="NZ_QLYX01000005.1"/>
</dbReference>
<dbReference type="AlphaFoldDB" id="A0A365H6J7"/>